<organism evidence="3 4">
    <name type="scientific">Nocardia tengchongensis</name>
    <dbReference type="NCBI Taxonomy" id="2055889"/>
    <lineage>
        <taxon>Bacteria</taxon>
        <taxon>Bacillati</taxon>
        <taxon>Actinomycetota</taxon>
        <taxon>Actinomycetes</taxon>
        <taxon>Mycobacteriales</taxon>
        <taxon>Nocardiaceae</taxon>
        <taxon>Nocardia</taxon>
    </lineage>
</organism>
<evidence type="ECO:0000313" key="3">
    <source>
        <dbReference type="EMBL" id="QVI24083.1"/>
    </source>
</evidence>
<dbReference type="EMBL" id="CP074371">
    <property type="protein sequence ID" value="QVI24083.1"/>
    <property type="molecule type" value="Genomic_DNA"/>
</dbReference>
<dbReference type="InterPro" id="IPR025328">
    <property type="entry name" value="DUF4234"/>
</dbReference>
<dbReference type="Pfam" id="PF14018">
    <property type="entry name" value="DUF4234"/>
    <property type="match status" value="1"/>
</dbReference>
<accession>A0ABX8CXX8</accession>
<dbReference type="RefSeq" id="WP_213560147.1">
    <property type="nucleotide sequence ID" value="NZ_JBHXAJ010000008.1"/>
</dbReference>
<protein>
    <submittedName>
        <fullName evidence="3">DUF4234 domain-containing protein</fullName>
    </submittedName>
</protein>
<evidence type="ECO:0000259" key="2">
    <source>
        <dbReference type="Pfam" id="PF14018"/>
    </source>
</evidence>
<sequence>MTTALATPIKPRNPVLVWLVWPLLTLGIYFLVWYYKIHKEMAELRRDPEAPVAGPLLVMLLLSWTGIAALISFWRTGTRISQSQESAGLTPTCNPLYGFLLNFVFGLGILYYQLELNKIPDRLAV</sequence>
<evidence type="ECO:0000313" key="4">
    <source>
        <dbReference type="Proteomes" id="UP000683310"/>
    </source>
</evidence>
<reference evidence="3 4" key="1">
    <citation type="submission" date="2021-04" db="EMBL/GenBank/DDBJ databases">
        <title>Nocardia tengchongensis.</title>
        <authorList>
            <person name="Zhuang k."/>
            <person name="Ran Y."/>
            <person name="Li W."/>
        </authorList>
    </citation>
    <scope>NUCLEOTIDE SEQUENCE [LARGE SCALE GENOMIC DNA]</scope>
    <source>
        <strain evidence="3 4">CFH S0057</strain>
    </source>
</reference>
<keyword evidence="1" id="KW-0812">Transmembrane</keyword>
<proteinExistence type="predicted"/>
<keyword evidence="4" id="KW-1185">Reference proteome</keyword>
<dbReference type="Proteomes" id="UP000683310">
    <property type="component" value="Chromosome"/>
</dbReference>
<keyword evidence="1" id="KW-0472">Membrane</keyword>
<feature type="transmembrane region" description="Helical" evidence="1">
    <location>
        <begin position="15"/>
        <end position="35"/>
    </location>
</feature>
<gene>
    <name evidence="3" type="ORF">KHQ06_15635</name>
</gene>
<feature type="transmembrane region" description="Helical" evidence="1">
    <location>
        <begin position="56"/>
        <end position="76"/>
    </location>
</feature>
<evidence type="ECO:0000256" key="1">
    <source>
        <dbReference type="SAM" id="Phobius"/>
    </source>
</evidence>
<keyword evidence="1" id="KW-1133">Transmembrane helix</keyword>
<feature type="transmembrane region" description="Helical" evidence="1">
    <location>
        <begin position="96"/>
        <end position="114"/>
    </location>
</feature>
<feature type="domain" description="DUF4234" evidence="2">
    <location>
        <begin position="14"/>
        <end position="81"/>
    </location>
</feature>
<name>A0ABX8CXX8_9NOCA</name>